<reference evidence="2 3" key="1">
    <citation type="submission" date="2013-11" db="EMBL/GenBank/DDBJ databases">
        <title>The Genome Sequence of Phytophthora parasitica CJ01A1.</title>
        <authorList>
            <consortium name="The Broad Institute Genomics Platform"/>
            <person name="Russ C."/>
            <person name="Tyler B."/>
            <person name="Panabieres F."/>
            <person name="Shan W."/>
            <person name="Tripathy S."/>
            <person name="Grunwald N."/>
            <person name="Machado M."/>
            <person name="Johnson C.S."/>
            <person name="Walker B."/>
            <person name="Young S.K."/>
            <person name="Zeng Q."/>
            <person name="Gargeya S."/>
            <person name="Fitzgerald M."/>
            <person name="Haas B."/>
            <person name="Abouelleil A."/>
            <person name="Allen A.W."/>
            <person name="Alvarado L."/>
            <person name="Arachchi H.M."/>
            <person name="Berlin A.M."/>
            <person name="Chapman S.B."/>
            <person name="Gainer-Dewar J."/>
            <person name="Goldberg J."/>
            <person name="Griggs A."/>
            <person name="Gujja S."/>
            <person name="Hansen M."/>
            <person name="Howarth C."/>
            <person name="Imamovic A."/>
            <person name="Ireland A."/>
            <person name="Larimer J."/>
            <person name="McCowan C."/>
            <person name="Murphy C."/>
            <person name="Pearson M."/>
            <person name="Poon T.W."/>
            <person name="Priest M."/>
            <person name="Roberts A."/>
            <person name="Saif S."/>
            <person name="Shea T."/>
            <person name="Sisk P."/>
            <person name="Sykes S."/>
            <person name="Wortman J."/>
            <person name="Nusbaum C."/>
            <person name="Birren B."/>
        </authorList>
    </citation>
    <scope>NUCLEOTIDE SEQUENCE [LARGE SCALE GENOMIC DNA]</scope>
    <source>
        <strain evidence="2 3">CJ01A1</strain>
    </source>
</reference>
<feature type="compositionally biased region" description="Basic and acidic residues" evidence="1">
    <location>
        <begin position="213"/>
        <end position="223"/>
    </location>
</feature>
<dbReference type="OrthoDB" id="128289at2759"/>
<name>W2W697_PHYNI</name>
<comment type="caution">
    <text evidence="2">The sequence shown here is derived from an EMBL/GenBank/DDBJ whole genome shotgun (WGS) entry which is preliminary data.</text>
</comment>
<evidence type="ECO:0000313" key="3">
    <source>
        <dbReference type="Proteomes" id="UP000018958"/>
    </source>
</evidence>
<feature type="region of interest" description="Disordered" evidence="1">
    <location>
        <begin position="204"/>
        <end position="223"/>
    </location>
</feature>
<feature type="compositionally biased region" description="Acidic residues" evidence="1">
    <location>
        <begin position="285"/>
        <end position="304"/>
    </location>
</feature>
<sequence length="333" mass="36994">MAEPYVDPITFQLMWYQLTKKGWSFRKSVGLSNDQRYVPPDGNVKGTEGVDVFVGEKSLVKHCMQQGWFPEYLGLPPGVPPRSTTPSSTPPPETPSHPTPPRSTPPTTQPSQTALSATAEDPVQGPDAHLSVAAPSTPPAAAKSATRIPKPAAKAAKPPTKSKRNSAPPKRKAAPKARLSKRRHTDEAITEERQFPDVMENVVESAEDDIPDEFQREATRARDPRFVTLDDFDSDDFLTALRRDRLFEPLDSDDLNVGGDDWLIELDSEAEGDEDTILVDKDSSDSSDDELTASPLDNDDEEDPVEFALRKPELDRLQLEEWRHTMNIIQVNF</sequence>
<accession>W2W697</accession>
<dbReference type="EMBL" id="ANIX01003491">
    <property type="protein sequence ID" value="ETP05976.1"/>
    <property type="molecule type" value="Genomic_DNA"/>
</dbReference>
<feature type="compositionally biased region" description="Low complexity" evidence="1">
    <location>
        <begin position="133"/>
        <end position="159"/>
    </location>
</feature>
<feature type="compositionally biased region" description="Basic and acidic residues" evidence="1">
    <location>
        <begin position="184"/>
        <end position="195"/>
    </location>
</feature>
<feature type="region of interest" description="Disordered" evidence="1">
    <location>
        <begin position="74"/>
        <end position="198"/>
    </location>
</feature>
<feature type="compositionally biased region" description="Pro residues" evidence="1">
    <location>
        <begin position="88"/>
        <end position="108"/>
    </location>
</feature>
<evidence type="ECO:0000256" key="1">
    <source>
        <dbReference type="SAM" id="MobiDB-lite"/>
    </source>
</evidence>
<protein>
    <recommendedName>
        <fullName evidence="4">PiggyBac transposable element-derived protein domain-containing protein</fullName>
    </recommendedName>
</protein>
<organism evidence="2 3">
    <name type="scientific">Phytophthora nicotianae CJ01A1</name>
    <dbReference type="NCBI Taxonomy" id="1317063"/>
    <lineage>
        <taxon>Eukaryota</taxon>
        <taxon>Sar</taxon>
        <taxon>Stramenopiles</taxon>
        <taxon>Oomycota</taxon>
        <taxon>Peronosporomycetes</taxon>
        <taxon>Peronosporales</taxon>
        <taxon>Peronosporaceae</taxon>
        <taxon>Phytophthora</taxon>
    </lineage>
</organism>
<dbReference type="Proteomes" id="UP000018958">
    <property type="component" value="Unassembled WGS sequence"/>
</dbReference>
<evidence type="ECO:0000313" key="2">
    <source>
        <dbReference type="EMBL" id="ETP05976.1"/>
    </source>
</evidence>
<feature type="compositionally biased region" description="Basic residues" evidence="1">
    <location>
        <begin position="160"/>
        <end position="183"/>
    </location>
</feature>
<gene>
    <name evidence="2" type="ORF">F441_17539</name>
</gene>
<feature type="region of interest" description="Disordered" evidence="1">
    <location>
        <begin position="269"/>
        <end position="304"/>
    </location>
</feature>
<dbReference type="AlphaFoldDB" id="W2W697"/>
<proteinExistence type="predicted"/>
<feature type="non-terminal residue" evidence="2">
    <location>
        <position position="333"/>
    </location>
</feature>
<evidence type="ECO:0008006" key="4">
    <source>
        <dbReference type="Google" id="ProtNLM"/>
    </source>
</evidence>